<evidence type="ECO:0000313" key="2">
    <source>
        <dbReference type="EMBL" id="QHS80400.1"/>
    </source>
</evidence>
<reference evidence="2" key="1">
    <citation type="journal article" date="2020" name="Nature">
        <title>Giant virus diversity and host interactions through global metagenomics.</title>
        <authorList>
            <person name="Schulz F."/>
            <person name="Roux S."/>
            <person name="Paez-Espino D."/>
            <person name="Jungbluth S."/>
            <person name="Walsh D.A."/>
            <person name="Denef V.J."/>
            <person name="McMahon K.D."/>
            <person name="Konstantinidis K.T."/>
            <person name="Eloe-Fadrosh E.A."/>
            <person name="Kyrpides N.C."/>
            <person name="Woyke T."/>
        </authorList>
    </citation>
    <scope>NUCLEOTIDE SEQUENCE</scope>
    <source>
        <strain evidence="2">GVMAG-S-1039698-54</strain>
    </source>
</reference>
<organism evidence="2">
    <name type="scientific">viral metagenome</name>
    <dbReference type="NCBI Taxonomy" id="1070528"/>
    <lineage>
        <taxon>unclassified sequences</taxon>
        <taxon>metagenomes</taxon>
        <taxon>organismal metagenomes</taxon>
    </lineage>
</organism>
<evidence type="ECO:0008006" key="3">
    <source>
        <dbReference type="Google" id="ProtNLM"/>
    </source>
</evidence>
<dbReference type="InterPro" id="IPR011009">
    <property type="entry name" value="Kinase-like_dom_sf"/>
</dbReference>
<feature type="region of interest" description="Disordered" evidence="1">
    <location>
        <begin position="266"/>
        <end position="328"/>
    </location>
</feature>
<dbReference type="EMBL" id="MN740678">
    <property type="protein sequence ID" value="QHS80400.1"/>
    <property type="molecule type" value="Genomic_DNA"/>
</dbReference>
<dbReference type="Gene3D" id="1.10.510.10">
    <property type="entry name" value="Transferase(Phosphotransferase) domain 1"/>
    <property type="match status" value="1"/>
</dbReference>
<sequence>MFSIFYQKNNNKDLFKSLEEIVDSTKNQNYIPIYKNFFNINNQNFNNINLNHTYNLHLINSKKAENIYNCNLNFGDNQTLSRDSFFKFSPLLDPLKYMTGKYKNITDDDLLSLPAIEKRKCLEKVNRINNSAYIDSFFSYLSSQLLHEHDFIHGLDFYGSFICIKNNYEFDIIDDLEFLNDSTYFHKNKNIKYNITKSSNINLFSETTRNYKEKIEFLDDNLTFEIDDTTELNFNDLFIKNSKPLTVENLKEFNLKNNVVFEQDISNNKKSSSSSSSSTSCSSRTSKTSEESENVSLDSDYMENNSENSNSNSEDSDNSENESTLSSNITAKARINEFPVQLISLELMDNTMDELLELDGEDIMEDKEWTSCFFQIIITLITYQKAFNFTHNDLHTNNIMYKNTDKKFIYYLYNSKYYKVPTYGKIYKIIDFGRAIYKYKEKVVMSDSFHPKGDAAGQYNYDCYYNKEKPEIKPNTSFDLCRLGTSLFDFFVDDIVDLNMDELSPVEKMAVSWCYDDKGKNVLYKNNGTERYPDFKLYKMISRNVHNHDPNEVIKDNLFKPFLSSKKKIGKKSKIINIDKIPSYVN</sequence>
<evidence type="ECO:0000256" key="1">
    <source>
        <dbReference type="SAM" id="MobiDB-lite"/>
    </source>
</evidence>
<name>A0A6C0ALS3_9ZZZZ</name>
<feature type="compositionally biased region" description="Low complexity" evidence="1">
    <location>
        <begin position="298"/>
        <end position="313"/>
    </location>
</feature>
<proteinExistence type="predicted"/>
<protein>
    <recommendedName>
        <fullName evidence="3">Protein kinase domain-containing protein</fullName>
    </recommendedName>
</protein>
<accession>A0A6C0ALS3</accession>
<dbReference type="AlphaFoldDB" id="A0A6C0ALS3"/>
<dbReference type="SUPFAM" id="SSF56112">
    <property type="entry name" value="Protein kinase-like (PK-like)"/>
    <property type="match status" value="1"/>
</dbReference>
<feature type="compositionally biased region" description="Low complexity" evidence="1">
    <location>
        <begin position="266"/>
        <end position="286"/>
    </location>
</feature>